<evidence type="ECO:0000259" key="1">
    <source>
        <dbReference type="Pfam" id="PF18731"/>
    </source>
</evidence>
<organism evidence="2 3">
    <name type="scientific">Demequina lutea</name>
    <dbReference type="NCBI Taxonomy" id="431489"/>
    <lineage>
        <taxon>Bacteria</taxon>
        <taxon>Bacillati</taxon>
        <taxon>Actinomycetota</taxon>
        <taxon>Actinomycetes</taxon>
        <taxon>Micrococcales</taxon>
        <taxon>Demequinaceae</taxon>
        <taxon>Demequina</taxon>
    </lineage>
</organism>
<protein>
    <recommendedName>
        <fullName evidence="1">Swt1-like HEPN domain-containing protein</fullName>
    </recommendedName>
</protein>
<accession>A0A7Y9ZBM4</accession>
<dbReference type="EMBL" id="JACBZO010000001">
    <property type="protein sequence ID" value="NYI41095.1"/>
    <property type="molecule type" value="Genomic_DNA"/>
</dbReference>
<name>A0A7Y9ZBM4_9MICO</name>
<dbReference type="RefSeq" id="WP_062075341.1">
    <property type="nucleotide sequence ID" value="NZ_BBRC01000007.1"/>
</dbReference>
<evidence type="ECO:0000313" key="2">
    <source>
        <dbReference type="EMBL" id="NYI41095.1"/>
    </source>
</evidence>
<dbReference type="InterPro" id="IPR041650">
    <property type="entry name" value="HEPN_Swt1"/>
</dbReference>
<sequence length="191" mass="22177">MHNRMYDFVYRGMLTEEALDAAGRPGRTAYSATEADIEQALSLELFDSEMLDSARLMSVVYAAIAAFEHSVRKFVSRVLIDEFGEDWWDRGVSQKIRTFSESRRVDEEKSKWHGVRGDDLLSYTELGHLPNIIQQNWELFEPYVRRLDWATSIFATIERSRNVIMHSGTLDLPDVERIGILMRDWNKQVGL</sequence>
<dbReference type="Pfam" id="PF18731">
    <property type="entry name" value="HEPN_Swt1"/>
    <property type="match status" value="1"/>
</dbReference>
<keyword evidence="3" id="KW-1185">Reference proteome</keyword>
<evidence type="ECO:0000313" key="3">
    <source>
        <dbReference type="Proteomes" id="UP000547973"/>
    </source>
</evidence>
<feature type="domain" description="Swt1-like HEPN" evidence="1">
    <location>
        <begin position="65"/>
        <end position="190"/>
    </location>
</feature>
<reference evidence="2 3" key="1">
    <citation type="submission" date="2020-07" db="EMBL/GenBank/DDBJ databases">
        <title>Sequencing the genomes of 1000 actinobacteria strains.</title>
        <authorList>
            <person name="Klenk H.-P."/>
        </authorList>
    </citation>
    <scope>NUCLEOTIDE SEQUENCE [LARGE SCALE GENOMIC DNA]</scope>
    <source>
        <strain evidence="2 3">DSM 19970</strain>
    </source>
</reference>
<gene>
    <name evidence="2" type="ORF">BKA03_001214</name>
</gene>
<proteinExistence type="predicted"/>
<dbReference type="OrthoDB" id="4577825at2"/>
<dbReference type="AlphaFoldDB" id="A0A7Y9ZBM4"/>
<dbReference type="Proteomes" id="UP000547973">
    <property type="component" value="Unassembled WGS sequence"/>
</dbReference>
<comment type="caution">
    <text evidence="2">The sequence shown here is derived from an EMBL/GenBank/DDBJ whole genome shotgun (WGS) entry which is preliminary data.</text>
</comment>